<dbReference type="InterPro" id="IPR029058">
    <property type="entry name" value="AB_hydrolase_fold"/>
</dbReference>
<evidence type="ECO:0000259" key="1">
    <source>
        <dbReference type="Pfam" id="PF12697"/>
    </source>
</evidence>
<evidence type="ECO:0000313" key="4">
    <source>
        <dbReference type="Proteomes" id="UP000284451"/>
    </source>
</evidence>
<dbReference type="SUPFAM" id="SSF53474">
    <property type="entry name" value="alpha/beta-Hydrolases"/>
    <property type="match status" value="1"/>
</dbReference>
<accession>A0A443J1U1</accession>
<dbReference type="Gene3D" id="3.40.50.1820">
    <property type="entry name" value="alpha/beta hydrolase"/>
    <property type="match status" value="1"/>
</dbReference>
<keyword evidence="5" id="KW-1185">Reference proteome</keyword>
<reference evidence="4 5" key="2">
    <citation type="submission" date="2019-01" db="EMBL/GenBank/DDBJ databases">
        <authorList>
            <person name="Li Y."/>
        </authorList>
    </citation>
    <scope>NUCLEOTIDE SEQUENCE [LARGE SCALE GENOMIC DNA]</scope>
    <source>
        <strain evidence="3 4">07D10-4-3</strain>
        <strain evidence="2 5">2D-5</strain>
    </source>
</reference>
<organism evidence="2 5">
    <name type="scientific">Paenirhodobacter populi</name>
    <dbReference type="NCBI Taxonomy" id="2306993"/>
    <lineage>
        <taxon>Bacteria</taxon>
        <taxon>Pseudomonadati</taxon>
        <taxon>Pseudomonadota</taxon>
        <taxon>Alphaproteobacteria</taxon>
        <taxon>Rhodobacterales</taxon>
        <taxon>Rhodobacter group</taxon>
        <taxon>Paenirhodobacter</taxon>
    </lineage>
</organism>
<dbReference type="GO" id="GO:0016787">
    <property type="term" value="F:hydrolase activity"/>
    <property type="evidence" value="ECO:0007669"/>
    <property type="project" value="UniProtKB-KW"/>
</dbReference>
<reference evidence="4 5" key="1">
    <citation type="submission" date="2019-01" db="EMBL/GenBank/DDBJ databases">
        <title>Sinorhodobacter populi sp. nov. isolated from the symptomatic bark tissue of Populus euramericana canker.</title>
        <authorList>
            <person name="Xu G."/>
        </authorList>
    </citation>
    <scope>NUCLEOTIDE SEQUENCE [LARGE SCALE GENOMIC DNA]</scope>
    <source>
        <strain evidence="3 4">07D10-4-3</strain>
        <strain evidence="2 5">2D-5</strain>
    </source>
</reference>
<dbReference type="AlphaFoldDB" id="A0A443J1U1"/>
<sequence length="238" mass="26578">MSADPLVFLPGFMCDARLFWHQIVHFSAERVVITAPLEGDTIEEMADTILPRLPERFTLVGHWLGGVVAMEILRRVPHRVAEIVLVDVSALAESSQFASQREDRIIKALSNRMDEAVLEEVPASTLGPGEGALTAQAMMLEMASALGPDTFARQSRALMRRPDLQRALRSARQRALLICGEFDTICPPRRHEILCELMRMAEFRLIRGAGHLAPIEAPDEVTRIMAKWFAVGRKALED</sequence>
<comment type="caution">
    <text evidence="2">The sequence shown here is derived from an EMBL/GenBank/DDBJ whole genome shotgun (WGS) entry which is preliminary data.</text>
</comment>
<evidence type="ECO:0000313" key="2">
    <source>
        <dbReference type="EMBL" id="RWR14345.1"/>
    </source>
</evidence>
<dbReference type="EMBL" id="SAUW01000003">
    <property type="protein sequence ID" value="RWR14345.1"/>
    <property type="molecule type" value="Genomic_DNA"/>
</dbReference>
<evidence type="ECO:0000313" key="5">
    <source>
        <dbReference type="Proteomes" id="UP000285710"/>
    </source>
</evidence>
<dbReference type="Proteomes" id="UP000285710">
    <property type="component" value="Unassembled WGS sequence"/>
</dbReference>
<dbReference type="InterPro" id="IPR050228">
    <property type="entry name" value="Carboxylesterase_BioH"/>
</dbReference>
<evidence type="ECO:0000313" key="3">
    <source>
        <dbReference type="EMBL" id="RWR33729.1"/>
    </source>
</evidence>
<dbReference type="Proteomes" id="UP000284451">
    <property type="component" value="Unassembled WGS sequence"/>
</dbReference>
<dbReference type="PANTHER" id="PTHR43194:SF2">
    <property type="entry name" value="PEROXISOMAL MEMBRANE PROTEIN LPX1"/>
    <property type="match status" value="1"/>
</dbReference>
<accession>A0A443KM97</accession>
<dbReference type="PANTHER" id="PTHR43194">
    <property type="entry name" value="HYDROLASE ALPHA/BETA FOLD FAMILY"/>
    <property type="match status" value="1"/>
</dbReference>
<protein>
    <submittedName>
        <fullName evidence="2">Alpha/beta hydrolase</fullName>
    </submittedName>
</protein>
<feature type="domain" description="AB hydrolase-1" evidence="1">
    <location>
        <begin position="6"/>
        <end position="222"/>
    </location>
</feature>
<keyword evidence="2" id="KW-0378">Hydrolase</keyword>
<proteinExistence type="predicted"/>
<name>A0A443J1U1_9RHOB</name>
<dbReference type="EMBL" id="SAUY01000004">
    <property type="protein sequence ID" value="RWR33729.1"/>
    <property type="molecule type" value="Genomic_DNA"/>
</dbReference>
<dbReference type="RefSeq" id="WP_128183605.1">
    <property type="nucleotide sequence ID" value="NZ_SAUV01000008.1"/>
</dbReference>
<gene>
    <name evidence="3" type="ORF">D2T29_05535</name>
    <name evidence="2" type="ORF">D2T33_03800</name>
</gene>
<dbReference type="Pfam" id="PF12697">
    <property type="entry name" value="Abhydrolase_6"/>
    <property type="match status" value="1"/>
</dbReference>
<dbReference type="InterPro" id="IPR000073">
    <property type="entry name" value="AB_hydrolase_1"/>
</dbReference>